<accession>A0ACC1YKU3</accession>
<comment type="caution">
    <text evidence="1">The sequence shown here is derived from an EMBL/GenBank/DDBJ whole genome shotgun (WGS) entry which is preliminary data.</text>
</comment>
<evidence type="ECO:0000313" key="2">
    <source>
        <dbReference type="Proteomes" id="UP001164539"/>
    </source>
</evidence>
<organism evidence="1 2">
    <name type="scientific">Melia azedarach</name>
    <name type="common">Chinaberry tree</name>
    <dbReference type="NCBI Taxonomy" id="155640"/>
    <lineage>
        <taxon>Eukaryota</taxon>
        <taxon>Viridiplantae</taxon>
        <taxon>Streptophyta</taxon>
        <taxon>Embryophyta</taxon>
        <taxon>Tracheophyta</taxon>
        <taxon>Spermatophyta</taxon>
        <taxon>Magnoliopsida</taxon>
        <taxon>eudicotyledons</taxon>
        <taxon>Gunneridae</taxon>
        <taxon>Pentapetalae</taxon>
        <taxon>rosids</taxon>
        <taxon>malvids</taxon>
        <taxon>Sapindales</taxon>
        <taxon>Meliaceae</taxon>
        <taxon>Melia</taxon>
    </lineage>
</organism>
<evidence type="ECO:0000313" key="1">
    <source>
        <dbReference type="EMBL" id="KAJ4723659.1"/>
    </source>
</evidence>
<name>A0ACC1YKU3_MELAZ</name>
<protein>
    <submittedName>
        <fullName evidence="1">Glycine-rich protein</fullName>
    </submittedName>
</protein>
<proteinExistence type="predicted"/>
<reference evidence="1 2" key="1">
    <citation type="journal article" date="2023" name="Science">
        <title>Complex scaffold remodeling in plant triterpene biosynthesis.</title>
        <authorList>
            <person name="De La Pena R."/>
            <person name="Hodgson H."/>
            <person name="Liu J.C."/>
            <person name="Stephenson M.J."/>
            <person name="Martin A.C."/>
            <person name="Owen C."/>
            <person name="Harkess A."/>
            <person name="Leebens-Mack J."/>
            <person name="Jimenez L.E."/>
            <person name="Osbourn A."/>
            <person name="Sattely E.S."/>
        </authorList>
    </citation>
    <scope>NUCLEOTIDE SEQUENCE [LARGE SCALE GENOMIC DNA]</scope>
    <source>
        <strain evidence="2">cv. JPN11</strain>
        <tissue evidence="1">Leaf</tissue>
    </source>
</reference>
<keyword evidence="2" id="KW-1185">Reference proteome</keyword>
<gene>
    <name evidence="1" type="ORF">OWV82_007003</name>
</gene>
<dbReference type="EMBL" id="CM051396">
    <property type="protein sequence ID" value="KAJ4723659.1"/>
    <property type="molecule type" value="Genomic_DNA"/>
</dbReference>
<dbReference type="Proteomes" id="UP001164539">
    <property type="component" value="Chromosome 3"/>
</dbReference>
<sequence>MSCIQAAGLGRPSVYLPDRAQLKRTHCTTRSLLYLPDRVQLKRIDCTTRRLSLKLNATTYKHSSPGEKRGQKSGILCLLGGKDKSGDEGSPWKDFSKSLGNFGKGKSIEDVLRQQMEKQEFYDGDGGKSPPRGGSGGGGGGGSGESGDEGFKGIMEETMQVFLATLGFILLYIYIIAGEEIALLIRDYIKYLKRGIVSNRLQGTMDAWKRFKNNLSEKKEYDKYWLEKEIINTPTWYDDPEKYRNLLRSYTESQDDDDDDDDDDE</sequence>